<evidence type="ECO:0000313" key="2">
    <source>
        <dbReference type="Proteomes" id="UP001139344"/>
    </source>
</evidence>
<dbReference type="InterPro" id="IPR009003">
    <property type="entry name" value="Peptidase_S1_PA"/>
</dbReference>
<dbReference type="Proteomes" id="UP001139344">
    <property type="component" value="Unassembled WGS sequence"/>
</dbReference>
<keyword evidence="1" id="KW-0645">Protease</keyword>
<dbReference type="AlphaFoldDB" id="A0A9X1UUV8"/>
<keyword evidence="1" id="KW-0378">Hydrolase</keyword>
<protein>
    <submittedName>
        <fullName evidence="1">Serine protease</fullName>
    </submittedName>
</protein>
<proteinExistence type="predicted"/>
<keyword evidence="2" id="KW-1185">Reference proteome</keyword>
<dbReference type="EMBL" id="JAJSON010000008">
    <property type="protein sequence ID" value="MCG9970526.1"/>
    <property type="molecule type" value="Genomic_DNA"/>
</dbReference>
<name>A0A9X1UUV8_9FLAO</name>
<evidence type="ECO:0000313" key="1">
    <source>
        <dbReference type="EMBL" id="MCG9970526.1"/>
    </source>
</evidence>
<sequence>MRKFRLILAIVIGLTGCKEKPPSKKEAWMDQPASEWPHFSLTNEISFADTTYTNLANSFLVNTGKDTLGVSCKHIFMVFQDQLGLQNIDLGSGFNYWKLYPKNYKEEFIYIKSLINSDSKEEIGDFNTLKVRDWLIFEIDEQNSKLYPLKIRYTPIRKNEIVYSVGWGMKQEDNSYPGLQKFKSIDNLGDYYYAANYKSDVLPYGRSGSPVIDENGYLVGIISGAEGNLTVIGSVQYLKKLFDQYKVRYTEPGR</sequence>
<comment type="caution">
    <text evidence="1">The sequence shown here is derived from an EMBL/GenBank/DDBJ whole genome shotgun (WGS) entry which is preliminary data.</text>
</comment>
<dbReference type="SUPFAM" id="SSF50494">
    <property type="entry name" value="Trypsin-like serine proteases"/>
    <property type="match status" value="1"/>
</dbReference>
<dbReference type="GO" id="GO:0008233">
    <property type="term" value="F:peptidase activity"/>
    <property type="evidence" value="ECO:0007669"/>
    <property type="project" value="UniProtKB-KW"/>
</dbReference>
<organism evidence="1 2">
    <name type="scientific">Christiangramia crocea</name>
    <dbReference type="NCBI Taxonomy" id="2904124"/>
    <lineage>
        <taxon>Bacteria</taxon>
        <taxon>Pseudomonadati</taxon>
        <taxon>Bacteroidota</taxon>
        <taxon>Flavobacteriia</taxon>
        <taxon>Flavobacteriales</taxon>
        <taxon>Flavobacteriaceae</taxon>
        <taxon>Christiangramia</taxon>
    </lineage>
</organism>
<dbReference type="GO" id="GO:0006508">
    <property type="term" value="P:proteolysis"/>
    <property type="evidence" value="ECO:0007669"/>
    <property type="project" value="UniProtKB-KW"/>
</dbReference>
<dbReference type="Gene3D" id="2.40.10.10">
    <property type="entry name" value="Trypsin-like serine proteases"/>
    <property type="match status" value="1"/>
</dbReference>
<dbReference type="PROSITE" id="PS51257">
    <property type="entry name" value="PROKAR_LIPOPROTEIN"/>
    <property type="match status" value="1"/>
</dbReference>
<dbReference type="InterPro" id="IPR043504">
    <property type="entry name" value="Peptidase_S1_PA_chymotrypsin"/>
</dbReference>
<reference evidence="1" key="1">
    <citation type="submission" date="2021-12" db="EMBL/GenBank/DDBJ databases">
        <title>Description of Gramella crocea sp. nov., a new bacterium isolated from activated sludge.</title>
        <authorList>
            <person name="Zhang X."/>
        </authorList>
    </citation>
    <scope>NUCLEOTIDE SEQUENCE</scope>
    <source>
        <strain evidence="1">YB25</strain>
    </source>
</reference>
<accession>A0A9X1UUV8</accession>
<gene>
    <name evidence="1" type="ORF">LU635_02665</name>
</gene>
<dbReference type="RefSeq" id="WP_240095919.1">
    <property type="nucleotide sequence ID" value="NZ_JAJSON010000008.1"/>
</dbReference>